<dbReference type="KEGG" id="eaj:Q3M24_10020"/>
<dbReference type="EMBL" id="CP159373">
    <property type="protein sequence ID" value="XCN75432.1"/>
    <property type="molecule type" value="Genomic_DNA"/>
</dbReference>
<accession>A0AAU8M0Q7</accession>
<dbReference type="Pfam" id="PF07751">
    <property type="entry name" value="Abi_2"/>
    <property type="match status" value="1"/>
</dbReference>
<reference evidence="1" key="2">
    <citation type="submission" date="2024-06" db="EMBL/GenBank/DDBJ databases">
        <authorList>
            <person name="Plum-Jensen L.E."/>
            <person name="Schramm A."/>
            <person name="Marshall I.P.G."/>
        </authorList>
    </citation>
    <scope>NUCLEOTIDE SEQUENCE</scope>
    <source>
        <strain evidence="1">Rat1</strain>
    </source>
</reference>
<gene>
    <name evidence="1" type="ORF">Q3M24_10020</name>
</gene>
<reference evidence="1" key="1">
    <citation type="journal article" date="2024" name="Syst. Appl. Microbiol.">
        <title>First single-strain enrichments of Electrothrix cable bacteria, description of E. aestuarii sp. nov. and E. rattekaaiensis sp. nov., and proposal of a cable bacteria taxonomy following the rules of the SeqCode.</title>
        <authorList>
            <person name="Plum-Jensen L.E."/>
            <person name="Schramm A."/>
            <person name="Marshall I.P.G."/>
        </authorList>
    </citation>
    <scope>NUCLEOTIDE SEQUENCE</scope>
    <source>
        <strain evidence="1">Rat1</strain>
    </source>
</reference>
<dbReference type="AlphaFoldDB" id="A0AAU8M0Q7"/>
<name>A0AAU8M0Q7_9BACT</name>
<protein>
    <submittedName>
        <fullName evidence="1">Abi family protein</fullName>
    </submittedName>
</protein>
<sequence length="71" mass="8551">MFDKKLRQLMLDGIERIEIFMRSIIAHEIGKIDPLAYEKEEFINPKVTATKQKNGRAVNHWYEWMNRLCNQ</sequence>
<dbReference type="InterPro" id="IPR011664">
    <property type="entry name" value="Abi_system_AbiD/AbiF-like"/>
</dbReference>
<evidence type="ECO:0000313" key="1">
    <source>
        <dbReference type="EMBL" id="XCN75432.1"/>
    </source>
</evidence>
<proteinExistence type="predicted"/>
<organism evidence="1">
    <name type="scientific">Candidatus Electrothrix aestuarii</name>
    <dbReference type="NCBI Taxonomy" id="3062594"/>
    <lineage>
        <taxon>Bacteria</taxon>
        <taxon>Pseudomonadati</taxon>
        <taxon>Thermodesulfobacteriota</taxon>
        <taxon>Desulfobulbia</taxon>
        <taxon>Desulfobulbales</taxon>
        <taxon>Desulfobulbaceae</taxon>
        <taxon>Candidatus Electrothrix</taxon>
    </lineage>
</organism>